<dbReference type="InterPro" id="IPR003439">
    <property type="entry name" value="ABC_transporter-like_ATP-bd"/>
</dbReference>
<name>A0A2M8KTK7_9BACT</name>
<dbReference type="Pfam" id="PF00005">
    <property type="entry name" value="ABC_tran"/>
    <property type="match status" value="1"/>
</dbReference>
<dbReference type="EMBL" id="PFED01000019">
    <property type="protein sequence ID" value="PJE63268.1"/>
    <property type="molecule type" value="Genomic_DNA"/>
</dbReference>
<dbReference type="PANTHER" id="PTHR24220">
    <property type="entry name" value="IMPORT ATP-BINDING PROTEIN"/>
    <property type="match status" value="1"/>
</dbReference>
<evidence type="ECO:0000256" key="3">
    <source>
        <dbReference type="ARBA" id="ARBA00022840"/>
    </source>
</evidence>
<dbReference type="SMART" id="SM00382">
    <property type="entry name" value="AAA"/>
    <property type="match status" value="1"/>
</dbReference>
<comment type="caution">
    <text evidence="5">The sequence shown here is derived from an EMBL/GenBank/DDBJ whole genome shotgun (WGS) entry which is preliminary data.</text>
</comment>
<evidence type="ECO:0000313" key="5">
    <source>
        <dbReference type="EMBL" id="PJE63268.1"/>
    </source>
</evidence>
<dbReference type="GO" id="GO:0051301">
    <property type="term" value="P:cell division"/>
    <property type="evidence" value="ECO:0007669"/>
    <property type="project" value="UniProtKB-KW"/>
</dbReference>
<evidence type="ECO:0000256" key="1">
    <source>
        <dbReference type="ARBA" id="ARBA00005417"/>
    </source>
</evidence>
<dbReference type="PROSITE" id="PS50893">
    <property type="entry name" value="ABC_TRANSPORTER_2"/>
    <property type="match status" value="1"/>
</dbReference>
<evidence type="ECO:0000313" key="6">
    <source>
        <dbReference type="Proteomes" id="UP000229554"/>
    </source>
</evidence>
<dbReference type="InterPro" id="IPR017871">
    <property type="entry name" value="ABC_transporter-like_CS"/>
</dbReference>
<keyword evidence="2" id="KW-0547">Nucleotide-binding</keyword>
<dbReference type="GO" id="GO:0005524">
    <property type="term" value="F:ATP binding"/>
    <property type="evidence" value="ECO:0007669"/>
    <property type="project" value="UniProtKB-KW"/>
</dbReference>
<dbReference type="SUPFAM" id="SSF52540">
    <property type="entry name" value="P-loop containing nucleoside triphosphate hydrolases"/>
    <property type="match status" value="1"/>
</dbReference>
<protein>
    <submittedName>
        <fullName evidence="5">Cell division ATP-binding protein FtsE</fullName>
    </submittedName>
</protein>
<sequence>MIRFEHVSMQYSSGTFALHDITFAIEQGQFVFLIGPSGAGKTSLLRLIMRQLIPDEGSVFVENEEVSAQNFHTADELRKKIGTVFQDFKIIQDRSALENVMVGLEIMHHKNPKEEAMNALTLAGIEKKAGFFPLQLSAGEQQRLTIARAIAGGRQIILADEPTGNVDPVTMWEIVHLFRKIHDDKRTILFATHNAEIVNALKQRVITVKKGKIVKDKQKGSYSLDL</sequence>
<keyword evidence="5" id="KW-0131">Cell cycle</keyword>
<dbReference type="Gene3D" id="3.40.50.300">
    <property type="entry name" value="P-loop containing nucleotide triphosphate hydrolases"/>
    <property type="match status" value="1"/>
</dbReference>
<comment type="similarity">
    <text evidence="1">Belongs to the ABC transporter superfamily.</text>
</comment>
<dbReference type="GO" id="GO:0022857">
    <property type="term" value="F:transmembrane transporter activity"/>
    <property type="evidence" value="ECO:0007669"/>
    <property type="project" value="TreeGrafter"/>
</dbReference>
<gene>
    <name evidence="5" type="ORF">COU88_00450</name>
</gene>
<dbReference type="PROSITE" id="PS00211">
    <property type="entry name" value="ABC_TRANSPORTER_1"/>
    <property type="match status" value="1"/>
</dbReference>
<feature type="domain" description="ABC transporter" evidence="4">
    <location>
        <begin position="2"/>
        <end position="226"/>
    </location>
</feature>
<dbReference type="Proteomes" id="UP000229554">
    <property type="component" value="Unassembled WGS sequence"/>
</dbReference>
<keyword evidence="5" id="KW-0132">Cell division</keyword>
<dbReference type="GO" id="GO:0016887">
    <property type="term" value="F:ATP hydrolysis activity"/>
    <property type="evidence" value="ECO:0007669"/>
    <property type="project" value="InterPro"/>
</dbReference>
<evidence type="ECO:0000259" key="4">
    <source>
        <dbReference type="PROSITE" id="PS50893"/>
    </source>
</evidence>
<dbReference type="AlphaFoldDB" id="A0A2M8KTK7"/>
<dbReference type="InterPro" id="IPR003593">
    <property type="entry name" value="AAA+_ATPase"/>
</dbReference>
<dbReference type="InterPro" id="IPR015854">
    <property type="entry name" value="ABC_transpr_LolD-like"/>
</dbReference>
<proteinExistence type="inferred from homology"/>
<dbReference type="PANTHER" id="PTHR24220:SF470">
    <property type="entry name" value="CELL DIVISION ATP-BINDING PROTEIN FTSE"/>
    <property type="match status" value="1"/>
</dbReference>
<organism evidence="5 6">
    <name type="scientific">Candidatus Roizmanbacteria bacterium CG10_big_fil_rev_8_21_14_0_10_39_6</name>
    <dbReference type="NCBI Taxonomy" id="1974853"/>
    <lineage>
        <taxon>Bacteria</taxon>
        <taxon>Candidatus Roizmaniibacteriota</taxon>
    </lineage>
</organism>
<keyword evidence="3 5" id="KW-0067">ATP-binding</keyword>
<evidence type="ECO:0000256" key="2">
    <source>
        <dbReference type="ARBA" id="ARBA00022741"/>
    </source>
</evidence>
<dbReference type="GO" id="GO:0005886">
    <property type="term" value="C:plasma membrane"/>
    <property type="evidence" value="ECO:0007669"/>
    <property type="project" value="TreeGrafter"/>
</dbReference>
<reference evidence="6" key="1">
    <citation type="submission" date="2017-09" db="EMBL/GenBank/DDBJ databases">
        <title>Depth-based differentiation of microbial function through sediment-hosted aquifers and enrichment of novel symbionts in the deep terrestrial subsurface.</title>
        <authorList>
            <person name="Probst A.J."/>
            <person name="Ladd B."/>
            <person name="Jarett J.K."/>
            <person name="Geller-Mcgrath D.E."/>
            <person name="Sieber C.M.K."/>
            <person name="Emerson J.B."/>
            <person name="Anantharaman K."/>
            <person name="Thomas B.C."/>
            <person name="Malmstrom R."/>
            <person name="Stieglmeier M."/>
            <person name="Klingl A."/>
            <person name="Woyke T."/>
            <person name="Ryan C.M."/>
            <person name="Banfield J.F."/>
        </authorList>
    </citation>
    <scope>NUCLEOTIDE SEQUENCE [LARGE SCALE GENOMIC DNA]</scope>
</reference>
<dbReference type="InterPro" id="IPR027417">
    <property type="entry name" value="P-loop_NTPase"/>
</dbReference>
<dbReference type="FunFam" id="3.40.50.300:FF:000056">
    <property type="entry name" value="Cell division ATP-binding protein FtsE"/>
    <property type="match status" value="1"/>
</dbReference>
<accession>A0A2M8KTK7</accession>